<accession>A0ABQ4V1D4</accession>
<name>A0ABQ4V1D4_9HYPH</name>
<reference evidence="2" key="1">
    <citation type="journal article" date="2021" name="Front. Microbiol.">
        <title>Comprehensive Comparative Genomics and Phenotyping of Methylobacterium Species.</title>
        <authorList>
            <person name="Alessa O."/>
            <person name="Ogura Y."/>
            <person name="Fujitani Y."/>
            <person name="Takami H."/>
            <person name="Hayashi T."/>
            <person name="Sahin N."/>
            <person name="Tani A."/>
        </authorList>
    </citation>
    <scope>NUCLEOTIDE SEQUENCE</scope>
    <source>
        <strain evidence="2">DSM 14458</strain>
    </source>
</reference>
<proteinExistence type="predicted"/>
<dbReference type="RefSeq" id="WP_238308694.1">
    <property type="nucleotide sequence ID" value="NZ_BPRE01000020.1"/>
</dbReference>
<evidence type="ECO:0000256" key="1">
    <source>
        <dbReference type="SAM" id="MobiDB-lite"/>
    </source>
</evidence>
<evidence type="ECO:0000313" key="3">
    <source>
        <dbReference type="Proteomes" id="UP001055093"/>
    </source>
</evidence>
<dbReference type="EMBL" id="BPRE01000020">
    <property type="protein sequence ID" value="GJE78110.1"/>
    <property type="molecule type" value="Genomic_DNA"/>
</dbReference>
<keyword evidence="3" id="KW-1185">Reference proteome</keyword>
<comment type="caution">
    <text evidence="2">The sequence shown here is derived from an EMBL/GenBank/DDBJ whole genome shotgun (WGS) entry which is preliminary data.</text>
</comment>
<feature type="compositionally biased region" description="Low complexity" evidence="1">
    <location>
        <begin position="14"/>
        <end position="28"/>
    </location>
</feature>
<feature type="region of interest" description="Disordered" evidence="1">
    <location>
        <begin position="1"/>
        <end position="28"/>
    </location>
</feature>
<protein>
    <submittedName>
        <fullName evidence="2">Uncharacterized protein</fullName>
    </submittedName>
</protein>
<sequence length="70" mass="7532">MDSAQILPFRGRKPAGAPVAPGSPAHPAPWRVEQGIIFDAQDRVVGSTVQPQTADWVVRMVNLTLQPDAD</sequence>
<organism evidence="2 3">
    <name type="scientific">Methylorubrum suomiense</name>
    <dbReference type="NCBI Taxonomy" id="144191"/>
    <lineage>
        <taxon>Bacteria</taxon>
        <taxon>Pseudomonadati</taxon>
        <taxon>Pseudomonadota</taxon>
        <taxon>Alphaproteobacteria</taxon>
        <taxon>Hyphomicrobiales</taxon>
        <taxon>Methylobacteriaceae</taxon>
        <taxon>Methylorubrum</taxon>
    </lineage>
</organism>
<dbReference type="Proteomes" id="UP001055093">
    <property type="component" value="Unassembled WGS sequence"/>
</dbReference>
<gene>
    <name evidence="2" type="ORF">BGCPKDLD_4721</name>
</gene>
<reference evidence="2" key="2">
    <citation type="submission" date="2021-08" db="EMBL/GenBank/DDBJ databases">
        <authorList>
            <person name="Tani A."/>
            <person name="Ola A."/>
            <person name="Ogura Y."/>
            <person name="Katsura K."/>
            <person name="Hayashi T."/>
        </authorList>
    </citation>
    <scope>NUCLEOTIDE SEQUENCE</scope>
    <source>
        <strain evidence="2">DSM 14458</strain>
    </source>
</reference>
<evidence type="ECO:0000313" key="2">
    <source>
        <dbReference type="EMBL" id="GJE78110.1"/>
    </source>
</evidence>